<evidence type="ECO:0000256" key="3">
    <source>
        <dbReference type="ARBA" id="ARBA00022452"/>
    </source>
</evidence>
<evidence type="ECO:0000313" key="17">
    <source>
        <dbReference type="Proteomes" id="UP000052232"/>
    </source>
</evidence>
<dbReference type="PATRIC" id="fig|1420583.3.peg.4151"/>
<dbReference type="Gene3D" id="2.40.170.20">
    <property type="entry name" value="TonB-dependent receptor, beta-barrel domain"/>
    <property type="match status" value="1"/>
</dbReference>
<dbReference type="InterPro" id="IPR000531">
    <property type="entry name" value="Beta-barrel_TonB"/>
</dbReference>
<evidence type="ECO:0000256" key="9">
    <source>
        <dbReference type="ARBA" id="ARBA00023136"/>
    </source>
</evidence>
<evidence type="ECO:0000256" key="7">
    <source>
        <dbReference type="ARBA" id="ARBA00023065"/>
    </source>
</evidence>
<dbReference type="SUPFAM" id="SSF56935">
    <property type="entry name" value="Porins"/>
    <property type="match status" value="1"/>
</dbReference>
<evidence type="ECO:0000256" key="4">
    <source>
        <dbReference type="ARBA" id="ARBA00022496"/>
    </source>
</evidence>
<dbReference type="GO" id="GO:0009279">
    <property type="term" value="C:cell outer membrane"/>
    <property type="evidence" value="ECO:0007669"/>
    <property type="project" value="UniProtKB-SubCell"/>
</dbReference>
<dbReference type="InterPro" id="IPR036942">
    <property type="entry name" value="Beta-barrel_TonB_sf"/>
</dbReference>
<evidence type="ECO:0000256" key="13">
    <source>
        <dbReference type="SAM" id="MobiDB-lite"/>
    </source>
</evidence>
<comment type="caution">
    <text evidence="16">The sequence shown here is derived from an EMBL/GenBank/DDBJ whole genome shotgun (WGS) entry which is preliminary data.</text>
</comment>
<evidence type="ECO:0000256" key="14">
    <source>
        <dbReference type="SAM" id="SignalP"/>
    </source>
</evidence>
<keyword evidence="17" id="KW-1185">Reference proteome</keyword>
<dbReference type="InterPro" id="IPR011662">
    <property type="entry name" value="Secretin/TonB_short_N"/>
</dbReference>
<keyword evidence="10 11" id="KW-0998">Cell outer membrane</keyword>
<keyword evidence="4" id="KW-0410">Iron transport</keyword>
<gene>
    <name evidence="16" type="ORF">V473_21685</name>
</gene>
<keyword evidence="6" id="KW-0408">Iron</keyword>
<evidence type="ECO:0000256" key="12">
    <source>
        <dbReference type="RuleBase" id="RU003357"/>
    </source>
</evidence>
<keyword evidence="3 11" id="KW-1134">Transmembrane beta strand</keyword>
<evidence type="ECO:0000259" key="15">
    <source>
        <dbReference type="SMART" id="SM00965"/>
    </source>
</evidence>
<evidence type="ECO:0000256" key="1">
    <source>
        <dbReference type="ARBA" id="ARBA00004571"/>
    </source>
</evidence>
<proteinExistence type="inferred from homology"/>
<keyword evidence="14" id="KW-0732">Signal</keyword>
<evidence type="ECO:0000256" key="2">
    <source>
        <dbReference type="ARBA" id="ARBA00022448"/>
    </source>
</evidence>
<dbReference type="AlphaFoldDB" id="A0A0J8ABC1"/>
<reference evidence="16 17" key="1">
    <citation type="journal article" date="2015" name="G3 (Bethesda)">
        <title>Insights into Ongoing Evolution of the Hexachlorocyclohexane Catabolic Pathway from Comparative Genomics of Ten Sphingomonadaceae Strains.</title>
        <authorList>
            <person name="Pearce S.L."/>
            <person name="Oakeshott J.G."/>
            <person name="Pandey G."/>
        </authorList>
    </citation>
    <scope>NUCLEOTIDE SEQUENCE [LARGE SCALE GENOMIC DNA]</scope>
    <source>
        <strain evidence="16 17">LL01</strain>
    </source>
</reference>
<feature type="signal peptide" evidence="14">
    <location>
        <begin position="1"/>
        <end position="22"/>
    </location>
</feature>
<keyword evidence="5 11" id="KW-0812">Transmembrane</keyword>
<keyword evidence="2 11" id="KW-0813">Transport</keyword>
<sequence length="788" mass="84376">MRGADVLIALAGIALAMPTVAAAQTRSFSIPAGSLSEAIARFGEQSGLTIGLADARLGSRRTAGIHGRFSARAALGLLLTGTGATFEFINPRTVRIIDAPPPRARRTASPRRIAPPEPRPVDTGEIVVTASKQGIPLDRYAGSVDVVDLDPDRNARSASRGTSAIVARLPMLASTSLGPGRDKLFIRGVADSSFNGPTQATVGQYLGDVRLTYNAPDPDLNLYDMERVEVLAGPQGTLYGTGALGGIIRLVPNMPDPSRGAGSASVGLGTTRKGGTSSDTAAMLNIPIVDDRLAIRAVGYRVIDAGYIDDPLRGRSNINRSISYGGRLDIRYAPGNDWTFDVGGVVQNIASRDGQYTLRGQPDLTRNTLLAQPFDNDYRLAKFRIAKRWNDMELVSSTAIVRHDVETRYDATTAFTGAPARLFDETIGISLISHETRVSGRRRGTDDWVAGVSVVHDIEQQRRRLGDPLAPVTITGVRNEVTEAALFGQYTIPITPRLGATLGGRVTYSTAVGQALDTVLPENMEPKRTAVRTSPSLALSWRPANRLLVFVHYQEAARAGGLAVGPTTSPQSVQRFESDTLNMIEGGFRFGRPGRDRFAASATLSYSRWSDIQADLVDETGLPFTVNIGNGRIIGLDTNIAWMPIEALQFELSAFFNRSNLKDPAPAYVAADERDLPNVAESGGRAAITYRVTLTASASLVLDGSLRYVGTSQLGIGPPIDVSQGKYLESSVGGRLEIGRIGLSLDVSNLGDVRGNRFAFGNPFGLVARNQITPLRPRSIRIGLDAKF</sequence>
<keyword evidence="9 11" id="KW-0472">Membrane</keyword>
<name>A0A0J8ABC1_9SPHN</name>
<evidence type="ECO:0000256" key="8">
    <source>
        <dbReference type="ARBA" id="ARBA00023077"/>
    </source>
</evidence>
<organism evidence="16 17">
    <name type="scientific">Sphingobium cupriresistens LL01</name>
    <dbReference type="NCBI Taxonomy" id="1420583"/>
    <lineage>
        <taxon>Bacteria</taxon>
        <taxon>Pseudomonadati</taxon>
        <taxon>Pseudomonadota</taxon>
        <taxon>Alphaproteobacteria</taxon>
        <taxon>Sphingomonadales</taxon>
        <taxon>Sphingomonadaceae</taxon>
        <taxon>Sphingobium</taxon>
    </lineage>
</organism>
<comment type="subcellular location">
    <subcellularLocation>
        <location evidence="1 11">Cell outer membrane</location>
        <topology evidence="1 11">Multi-pass membrane protein</topology>
    </subcellularLocation>
</comment>
<dbReference type="PANTHER" id="PTHR32552">
    <property type="entry name" value="FERRICHROME IRON RECEPTOR-RELATED"/>
    <property type="match status" value="1"/>
</dbReference>
<dbReference type="GO" id="GO:0006826">
    <property type="term" value="P:iron ion transport"/>
    <property type="evidence" value="ECO:0007669"/>
    <property type="project" value="UniProtKB-KW"/>
</dbReference>
<evidence type="ECO:0000256" key="5">
    <source>
        <dbReference type="ARBA" id="ARBA00022692"/>
    </source>
</evidence>
<keyword evidence="8 12" id="KW-0798">TonB box</keyword>
<feature type="chain" id="PRO_5005293532" description="Secretin/TonB short N-terminal domain-containing protein" evidence="14">
    <location>
        <begin position="23"/>
        <end position="788"/>
    </location>
</feature>
<comment type="similarity">
    <text evidence="11 12">Belongs to the TonB-dependent receptor family.</text>
</comment>
<dbReference type="Gene3D" id="3.55.50.30">
    <property type="match status" value="1"/>
</dbReference>
<dbReference type="EMBL" id="JACT01000006">
    <property type="protein sequence ID" value="KMS52470.1"/>
    <property type="molecule type" value="Genomic_DNA"/>
</dbReference>
<keyword evidence="7" id="KW-0406">Ion transport</keyword>
<dbReference type="Pfam" id="PF07715">
    <property type="entry name" value="Plug"/>
    <property type="match status" value="1"/>
</dbReference>
<dbReference type="PROSITE" id="PS52016">
    <property type="entry name" value="TONB_DEPENDENT_REC_3"/>
    <property type="match status" value="1"/>
</dbReference>
<dbReference type="Proteomes" id="UP000052232">
    <property type="component" value="Unassembled WGS sequence"/>
</dbReference>
<dbReference type="SMART" id="SM00965">
    <property type="entry name" value="STN"/>
    <property type="match status" value="1"/>
</dbReference>
<dbReference type="InterPro" id="IPR012910">
    <property type="entry name" value="Plug_dom"/>
</dbReference>
<dbReference type="STRING" id="1420583.V473_21685"/>
<evidence type="ECO:0000256" key="11">
    <source>
        <dbReference type="PROSITE-ProRule" id="PRU01360"/>
    </source>
</evidence>
<dbReference type="PANTHER" id="PTHR32552:SF81">
    <property type="entry name" value="TONB-DEPENDENT OUTER MEMBRANE RECEPTOR"/>
    <property type="match status" value="1"/>
</dbReference>
<feature type="region of interest" description="Disordered" evidence="13">
    <location>
        <begin position="102"/>
        <end position="122"/>
    </location>
</feature>
<evidence type="ECO:0000256" key="6">
    <source>
        <dbReference type="ARBA" id="ARBA00023004"/>
    </source>
</evidence>
<evidence type="ECO:0000256" key="10">
    <source>
        <dbReference type="ARBA" id="ARBA00023237"/>
    </source>
</evidence>
<protein>
    <recommendedName>
        <fullName evidence="15">Secretin/TonB short N-terminal domain-containing protein</fullName>
    </recommendedName>
</protein>
<feature type="domain" description="Secretin/TonB short N-terminal" evidence="15">
    <location>
        <begin position="48"/>
        <end position="99"/>
    </location>
</feature>
<evidence type="ECO:0000313" key="16">
    <source>
        <dbReference type="EMBL" id="KMS52470.1"/>
    </source>
</evidence>
<dbReference type="Pfam" id="PF00593">
    <property type="entry name" value="TonB_dep_Rec_b-barrel"/>
    <property type="match status" value="1"/>
</dbReference>
<accession>A0A0J8ABC1</accession>
<dbReference type="InterPro" id="IPR039426">
    <property type="entry name" value="TonB-dep_rcpt-like"/>
</dbReference>